<dbReference type="PANTHER" id="PTHR30472">
    <property type="entry name" value="FERRIC ENTEROBACTIN TRANSPORT SYSTEM PERMEASE PROTEIN"/>
    <property type="match status" value="1"/>
</dbReference>
<feature type="transmembrane region" description="Helical" evidence="8">
    <location>
        <begin position="158"/>
        <end position="182"/>
    </location>
</feature>
<evidence type="ECO:0000256" key="8">
    <source>
        <dbReference type="SAM" id="Phobius"/>
    </source>
</evidence>
<keyword evidence="6 8" id="KW-1133">Transmembrane helix</keyword>
<dbReference type="Pfam" id="PF01032">
    <property type="entry name" value="FecCD"/>
    <property type="match status" value="1"/>
</dbReference>
<evidence type="ECO:0000256" key="1">
    <source>
        <dbReference type="ARBA" id="ARBA00004651"/>
    </source>
</evidence>
<keyword evidence="3" id="KW-0813">Transport</keyword>
<evidence type="ECO:0000256" key="5">
    <source>
        <dbReference type="ARBA" id="ARBA00022692"/>
    </source>
</evidence>
<feature type="transmembrane region" description="Helical" evidence="8">
    <location>
        <begin position="132"/>
        <end position="151"/>
    </location>
</feature>
<feature type="transmembrane region" description="Helical" evidence="8">
    <location>
        <begin position="320"/>
        <end position="338"/>
    </location>
</feature>
<feature type="transmembrane region" description="Helical" evidence="8">
    <location>
        <begin position="249"/>
        <end position="278"/>
    </location>
</feature>
<comment type="similarity">
    <text evidence="2">Belongs to the binding-protein-dependent transport system permease family. FecCD subfamily.</text>
</comment>
<keyword evidence="4" id="KW-1003">Cell membrane</keyword>
<dbReference type="PANTHER" id="PTHR30472:SF70">
    <property type="entry name" value="MOLYBDATE IMPORT SYSTEM PERMEASE PROTEIN MOLB"/>
    <property type="match status" value="1"/>
</dbReference>
<dbReference type="CDD" id="cd06550">
    <property type="entry name" value="TM_ABC_iron-siderophores_like"/>
    <property type="match status" value="1"/>
</dbReference>
<evidence type="ECO:0000256" key="7">
    <source>
        <dbReference type="ARBA" id="ARBA00023136"/>
    </source>
</evidence>
<keyword evidence="7 8" id="KW-0472">Membrane</keyword>
<dbReference type="SUPFAM" id="SSF81345">
    <property type="entry name" value="ABC transporter involved in vitamin B12 uptake, BtuC"/>
    <property type="match status" value="1"/>
</dbReference>
<comment type="caution">
    <text evidence="9">The sequence shown here is derived from an EMBL/GenBank/DDBJ whole genome shotgun (WGS) entry which is preliminary data.</text>
</comment>
<organism evidence="9 10">
    <name type="scientific">Orbus sasakiae</name>
    <dbReference type="NCBI Taxonomy" id="1078475"/>
    <lineage>
        <taxon>Bacteria</taxon>
        <taxon>Pseudomonadati</taxon>
        <taxon>Pseudomonadota</taxon>
        <taxon>Gammaproteobacteria</taxon>
        <taxon>Orbales</taxon>
        <taxon>Orbaceae</taxon>
        <taxon>Orbus</taxon>
    </lineage>
</organism>
<accession>A0ABP9MZ12</accession>
<evidence type="ECO:0000313" key="9">
    <source>
        <dbReference type="EMBL" id="GAA5104328.1"/>
    </source>
</evidence>
<evidence type="ECO:0000256" key="2">
    <source>
        <dbReference type="ARBA" id="ARBA00007935"/>
    </source>
</evidence>
<gene>
    <name evidence="9" type="primary">molB</name>
    <name evidence="9" type="ORF">GCM10023211_01790</name>
</gene>
<feature type="transmembrane region" description="Helical" evidence="8">
    <location>
        <begin position="12"/>
        <end position="33"/>
    </location>
</feature>
<sequence>MIMNQTVYSRYRIFIWFALIMLLLVTIFMALSVGRYAISLSHVCQILVHQILPDGVITPNWSKTAEKVILHVRLPRILIACLTGAGLAIAGTALQSLFRNPLVGPQIIGVSSGAAFGGVLAILLFSSMWLTVSFAFLGGMLAMMLVFILGYQRYGSGILMLILAGVVINAFFAALISLITYFADPNNTLPTIVFWLMGSFSTATYQKLAVLLPAILLGGGLITACRFRLNALSLGEEQVQALGLSSNGIRWLILACVTLITSATVAISGTIGWVGLIIPHIARLVVGHDHRVLIPISALIGAIYMIGVDTIARSVTNAEIPLGIITALVGAPIFAILLKSMNKKVSMA</sequence>
<keyword evidence="10" id="KW-1185">Reference proteome</keyword>
<dbReference type="InterPro" id="IPR000522">
    <property type="entry name" value="ABC_transptr_permease_BtuC"/>
</dbReference>
<evidence type="ECO:0000256" key="4">
    <source>
        <dbReference type="ARBA" id="ARBA00022475"/>
    </source>
</evidence>
<dbReference type="EMBL" id="BAABHY010000001">
    <property type="protein sequence ID" value="GAA5104328.1"/>
    <property type="molecule type" value="Genomic_DNA"/>
</dbReference>
<evidence type="ECO:0000256" key="3">
    <source>
        <dbReference type="ARBA" id="ARBA00022448"/>
    </source>
</evidence>
<feature type="transmembrane region" description="Helical" evidence="8">
    <location>
        <begin position="290"/>
        <end position="308"/>
    </location>
</feature>
<dbReference type="Proteomes" id="UP001500171">
    <property type="component" value="Unassembled WGS sequence"/>
</dbReference>
<evidence type="ECO:0000313" key="10">
    <source>
        <dbReference type="Proteomes" id="UP001500171"/>
    </source>
</evidence>
<proteinExistence type="inferred from homology"/>
<reference evidence="10" key="1">
    <citation type="journal article" date="2019" name="Int. J. Syst. Evol. Microbiol.">
        <title>The Global Catalogue of Microorganisms (GCM) 10K type strain sequencing project: providing services to taxonomists for standard genome sequencing and annotation.</title>
        <authorList>
            <consortium name="The Broad Institute Genomics Platform"/>
            <consortium name="The Broad Institute Genome Sequencing Center for Infectious Disease"/>
            <person name="Wu L."/>
            <person name="Ma J."/>
        </authorList>
    </citation>
    <scope>NUCLEOTIDE SEQUENCE [LARGE SCALE GENOMIC DNA]</scope>
    <source>
        <strain evidence="10">JCM 18050</strain>
    </source>
</reference>
<comment type="subcellular location">
    <subcellularLocation>
        <location evidence="1">Cell membrane</location>
        <topology evidence="1">Multi-pass membrane protein</topology>
    </subcellularLocation>
</comment>
<dbReference type="InterPro" id="IPR037294">
    <property type="entry name" value="ABC_BtuC-like"/>
</dbReference>
<dbReference type="Gene3D" id="1.10.3470.10">
    <property type="entry name" value="ABC transporter involved in vitamin B12 uptake, BtuC"/>
    <property type="match status" value="1"/>
</dbReference>
<feature type="transmembrane region" description="Helical" evidence="8">
    <location>
        <begin position="77"/>
        <end position="98"/>
    </location>
</feature>
<evidence type="ECO:0000256" key="6">
    <source>
        <dbReference type="ARBA" id="ARBA00022989"/>
    </source>
</evidence>
<protein>
    <submittedName>
        <fullName evidence="9">Molybdate ABC transporter permease MolB</fullName>
    </submittedName>
</protein>
<feature type="transmembrane region" description="Helical" evidence="8">
    <location>
        <begin position="107"/>
        <end position="126"/>
    </location>
</feature>
<keyword evidence="5 8" id="KW-0812">Transmembrane</keyword>
<feature type="transmembrane region" description="Helical" evidence="8">
    <location>
        <begin position="210"/>
        <end position="229"/>
    </location>
</feature>
<name>A0ABP9MZ12_9GAMM</name>